<name>A0A8S3Z3Y2_9EUPU</name>
<feature type="signal peptide" evidence="1">
    <location>
        <begin position="1"/>
        <end position="25"/>
    </location>
</feature>
<evidence type="ECO:0000313" key="3">
    <source>
        <dbReference type="Proteomes" id="UP000678393"/>
    </source>
</evidence>
<proteinExistence type="predicted"/>
<evidence type="ECO:0000313" key="2">
    <source>
        <dbReference type="EMBL" id="CAG5121356.1"/>
    </source>
</evidence>
<keyword evidence="1" id="KW-0732">Signal</keyword>
<protein>
    <recommendedName>
        <fullName evidence="4">Secreted protein</fullName>
    </recommendedName>
</protein>
<organism evidence="2 3">
    <name type="scientific">Candidula unifasciata</name>
    <dbReference type="NCBI Taxonomy" id="100452"/>
    <lineage>
        <taxon>Eukaryota</taxon>
        <taxon>Metazoa</taxon>
        <taxon>Spiralia</taxon>
        <taxon>Lophotrochozoa</taxon>
        <taxon>Mollusca</taxon>
        <taxon>Gastropoda</taxon>
        <taxon>Heterobranchia</taxon>
        <taxon>Euthyneura</taxon>
        <taxon>Panpulmonata</taxon>
        <taxon>Eupulmonata</taxon>
        <taxon>Stylommatophora</taxon>
        <taxon>Helicina</taxon>
        <taxon>Helicoidea</taxon>
        <taxon>Geomitridae</taxon>
        <taxon>Candidula</taxon>
    </lineage>
</organism>
<feature type="chain" id="PRO_5035927998" description="Secreted protein" evidence="1">
    <location>
        <begin position="26"/>
        <end position="109"/>
    </location>
</feature>
<dbReference type="AlphaFoldDB" id="A0A8S3Z3Y2"/>
<dbReference type="EMBL" id="CAJHNH020001068">
    <property type="protein sequence ID" value="CAG5121356.1"/>
    <property type="molecule type" value="Genomic_DNA"/>
</dbReference>
<gene>
    <name evidence="2" type="ORF">CUNI_LOCUS6914</name>
</gene>
<evidence type="ECO:0008006" key="4">
    <source>
        <dbReference type="Google" id="ProtNLM"/>
    </source>
</evidence>
<keyword evidence="3" id="KW-1185">Reference proteome</keyword>
<comment type="caution">
    <text evidence="2">The sequence shown here is derived from an EMBL/GenBank/DDBJ whole genome shotgun (WGS) entry which is preliminary data.</text>
</comment>
<evidence type="ECO:0000256" key="1">
    <source>
        <dbReference type="SAM" id="SignalP"/>
    </source>
</evidence>
<sequence length="109" mass="11961">MGLLGSPSQLKTACFILMFSLQLYANVCNARLGGQTGTSLLPEHHEVLLATLYLPGVRKAPSHSSRSACLYAAVTVSIYKCGLTQDNLGVKERCLMWFSHCYNLLVLVR</sequence>
<reference evidence="2" key="1">
    <citation type="submission" date="2021-04" db="EMBL/GenBank/DDBJ databases">
        <authorList>
            <consortium name="Molecular Ecology Group"/>
        </authorList>
    </citation>
    <scope>NUCLEOTIDE SEQUENCE</scope>
</reference>
<dbReference type="Proteomes" id="UP000678393">
    <property type="component" value="Unassembled WGS sequence"/>
</dbReference>
<accession>A0A8S3Z3Y2</accession>